<evidence type="ECO:0000313" key="5">
    <source>
        <dbReference type="Proteomes" id="UP001055039"/>
    </source>
</evidence>
<comment type="caution">
    <text evidence="4">The sequence shown here is derived from an EMBL/GenBank/DDBJ whole genome shotgun (WGS) entry which is preliminary data.</text>
</comment>
<protein>
    <recommendedName>
        <fullName evidence="3">Tyr recombinase domain-containing protein</fullName>
    </recommendedName>
</protein>
<dbReference type="RefSeq" id="WP_238222041.1">
    <property type="nucleotide sequence ID" value="NZ_BAAADH010000020.1"/>
</dbReference>
<dbReference type="Gene3D" id="1.10.443.10">
    <property type="entry name" value="Intergrase catalytic core"/>
    <property type="match status" value="1"/>
</dbReference>
<keyword evidence="1" id="KW-0229">DNA integration</keyword>
<keyword evidence="5" id="KW-1185">Reference proteome</keyword>
<dbReference type="InterPro" id="IPR013762">
    <property type="entry name" value="Integrase-like_cat_sf"/>
</dbReference>
<keyword evidence="2" id="KW-0233">DNA recombination</keyword>
<evidence type="ECO:0000259" key="3">
    <source>
        <dbReference type="PROSITE" id="PS51898"/>
    </source>
</evidence>
<dbReference type="EMBL" id="BPRC01000001">
    <property type="protein sequence ID" value="GJE63240.1"/>
    <property type="molecule type" value="Genomic_DNA"/>
</dbReference>
<dbReference type="Proteomes" id="UP001055039">
    <property type="component" value="Unassembled WGS sequence"/>
</dbReference>
<gene>
    <name evidence="4" type="ORF">LNAOJCKE_0434</name>
</gene>
<organism evidence="4 5">
    <name type="scientific">Methylorubrum aminovorans</name>
    <dbReference type="NCBI Taxonomy" id="269069"/>
    <lineage>
        <taxon>Bacteria</taxon>
        <taxon>Pseudomonadati</taxon>
        <taxon>Pseudomonadota</taxon>
        <taxon>Alphaproteobacteria</taxon>
        <taxon>Hyphomicrobiales</taxon>
        <taxon>Methylobacteriaceae</taxon>
        <taxon>Methylorubrum</taxon>
    </lineage>
</organism>
<evidence type="ECO:0000256" key="1">
    <source>
        <dbReference type="ARBA" id="ARBA00022908"/>
    </source>
</evidence>
<proteinExistence type="predicted"/>
<dbReference type="SUPFAM" id="SSF56349">
    <property type="entry name" value="DNA breaking-rejoining enzymes"/>
    <property type="match status" value="1"/>
</dbReference>
<dbReference type="InterPro" id="IPR050090">
    <property type="entry name" value="Tyrosine_recombinase_XerCD"/>
</dbReference>
<feature type="domain" description="Tyr recombinase" evidence="3">
    <location>
        <begin position="271"/>
        <end position="449"/>
    </location>
</feature>
<dbReference type="PANTHER" id="PTHR30349">
    <property type="entry name" value="PHAGE INTEGRASE-RELATED"/>
    <property type="match status" value="1"/>
</dbReference>
<dbReference type="PROSITE" id="PS51898">
    <property type="entry name" value="TYR_RECOMBINASE"/>
    <property type="match status" value="1"/>
</dbReference>
<evidence type="ECO:0000256" key="2">
    <source>
        <dbReference type="ARBA" id="ARBA00023172"/>
    </source>
</evidence>
<reference evidence="4" key="1">
    <citation type="journal article" date="2021" name="Front. Microbiol.">
        <title>Comprehensive Comparative Genomics and Phenotyping of Methylobacterium Species.</title>
        <authorList>
            <person name="Alessa O."/>
            <person name="Ogura Y."/>
            <person name="Fujitani Y."/>
            <person name="Takami H."/>
            <person name="Hayashi T."/>
            <person name="Sahin N."/>
            <person name="Tani A."/>
        </authorList>
    </citation>
    <scope>NUCLEOTIDE SEQUENCE</scope>
    <source>
        <strain evidence="4">NBRC 15686</strain>
    </source>
</reference>
<dbReference type="InterPro" id="IPR002104">
    <property type="entry name" value="Integrase_catalytic"/>
</dbReference>
<sequence length="453" mass="51114">MAGRRGEYLFRKPGSDMWRIRLQFPAEMGRATVRRSLGTSKRDEAEVLALPLIQAHKAELLALRRSKQPLAFTGFGYRHEDGHTTLDDGSVQIVSGATIYLIKDGLTTTTANPLKVAGTHDYDPTDPPPLPANAKIEFAPHFAPLAARAHPQFAALIQGRKPREKKPVDDGSDAAMLEKFLEAKTRNPYYNKEARDTWADFKAFCGGRAMKDCTRTDGRAYAEHLRAKGAKNATIVKKINYLRAPLTHDPEFLATNINPFERAIIHVDDAKEVLPLTEDEVKLCRDHMLPKLGPNERLLWLLCATMGMRHSEAYTIESEDVEDGIRFVYIAEDDENGKRRGKTKVSKRRVPLPDCLLPYLPEKITGPLFTDSCKNVSKNLLRAFRRVGITDTNKNVYSLRHRAHDRLRNMAGMTPDIERRIVGHRGARKDSHDNYGNGHAMRVLKPFVDQIGY</sequence>
<dbReference type="InterPro" id="IPR011010">
    <property type="entry name" value="DNA_brk_join_enz"/>
</dbReference>
<reference evidence="4" key="2">
    <citation type="submission" date="2021-08" db="EMBL/GenBank/DDBJ databases">
        <authorList>
            <person name="Tani A."/>
            <person name="Ola A."/>
            <person name="Ogura Y."/>
            <person name="Katsura K."/>
            <person name="Hayashi T."/>
        </authorList>
    </citation>
    <scope>NUCLEOTIDE SEQUENCE</scope>
    <source>
        <strain evidence="4">NBRC 15686</strain>
    </source>
</reference>
<evidence type="ECO:0000313" key="4">
    <source>
        <dbReference type="EMBL" id="GJE63240.1"/>
    </source>
</evidence>
<name>A0ABQ4UAP2_9HYPH</name>
<accession>A0ABQ4UAP2</accession>